<dbReference type="EMBL" id="QJKJ01004107">
    <property type="protein sequence ID" value="RDX95530.1"/>
    <property type="molecule type" value="Genomic_DNA"/>
</dbReference>
<evidence type="ECO:0000313" key="2">
    <source>
        <dbReference type="EMBL" id="RDX95530.1"/>
    </source>
</evidence>
<feature type="region of interest" description="Disordered" evidence="1">
    <location>
        <begin position="1"/>
        <end position="22"/>
    </location>
</feature>
<reference evidence="2" key="1">
    <citation type="submission" date="2018-05" db="EMBL/GenBank/DDBJ databases">
        <title>Draft genome of Mucuna pruriens seed.</title>
        <authorList>
            <person name="Nnadi N.E."/>
            <person name="Vos R."/>
            <person name="Hasami M.H."/>
            <person name="Devisetty U.K."/>
            <person name="Aguiy J.C."/>
        </authorList>
    </citation>
    <scope>NUCLEOTIDE SEQUENCE [LARGE SCALE GENOMIC DNA]</scope>
    <source>
        <strain evidence="2">JCA_2017</strain>
    </source>
</reference>
<comment type="caution">
    <text evidence="2">The sequence shown here is derived from an EMBL/GenBank/DDBJ whole genome shotgun (WGS) entry which is preliminary data.</text>
</comment>
<evidence type="ECO:0000313" key="3">
    <source>
        <dbReference type="Proteomes" id="UP000257109"/>
    </source>
</evidence>
<proteinExistence type="predicted"/>
<name>A0A371GY97_MUCPR</name>
<feature type="non-terminal residue" evidence="2">
    <location>
        <position position="1"/>
    </location>
</feature>
<sequence>MSDSGGISEGQISSGGRSSASYPSASPFFSIIAVLKNASHGVSGTNAWITFRLPKSLGIVIEK</sequence>
<organism evidence="2 3">
    <name type="scientific">Mucuna pruriens</name>
    <name type="common">Velvet bean</name>
    <name type="synonym">Dolichos pruriens</name>
    <dbReference type="NCBI Taxonomy" id="157652"/>
    <lineage>
        <taxon>Eukaryota</taxon>
        <taxon>Viridiplantae</taxon>
        <taxon>Streptophyta</taxon>
        <taxon>Embryophyta</taxon>
        <taxon>Tracheophyta</taxon>
        <taxon>Spermatophyta</taxon>
        <taxon>Magnoliopsida</taxon>
        <taxon>eudicotyledons</taxon>
        <taxon>Gunneridae</taxon>
        <taxon>Pentapetalae</taxon>
        <taxon>rosids</taxon>
        <taxon>fabids</taxon>
        <taxon>Fabales</taxon>
        <taxon>Fabaceae</taxon>
        <taxon>Papilionoideae</taxon>
        <taxon>50 kb inversion clade</taxon>
        <taxon>NPAAA clade</taxon>
        <taxon>indigoferoid/millettioid clade</taxon>
        <taxon>Phaseoleae</taxon>
        <taxon>Mucuna</taxon>
    </lineage>
</organism>
<dbReference type="AlphaFoldDB" id="A0A371GY97"/>
<gene>
    <name evidence="2" type="ORF">CR513_21938</name>
</gene>
<accession>A0A371GY97</accession>
<keyword evidence="3" id="KW-1185">Reference proteome</keyword>
<protein>
    <submittedName>
        <fullName evidence="2">Uncharacterized protein</fullName>
    </submittedName>
</protein>
<dbReference type="Proteomes" id="UP000257109">
    <property type="component" value="Unassembled WGS sequence"/>
</dbReference>
<evidence type="ECO:0000256" key="1">
    <source>
        <dbReference type="SAM" id="MobiDB-lite"/>
    </source>
</evidence>